<keyword evidence="1" id="KW-1133">Transmembrane helix</keyword>
<reference evidence="2 3" key="1">
    <citation type="submission" date="2017-07" db="EMBL/GenBank/DDBJ databases">
        <authorList>
            <person name="Sun Z.S."/>
            <person name="Albrecht U."/>
            <person name="Echele G."/>
            <person name="Lee C.C."/>
        </authorList>
    </citation>
    <scope>NUCLEOTIDE SEQUENCE [LARGE SCALE GENOMIC DNA]</scope>
    <source>
        <strain evidence="2 3">DSM 14827</strain>
    </source>
</reference>
<protein>
    <submittedName>
        <fullName evidence="2">Uncharacterized protein</fullName>
    </submittedName>
</protein>
<gene>
    <name evidence="2" type="ORF">SAMN05444959_102129</name>
</gene>
<keyword evidence="1" id="KW-0812">Transmembrane</keyword>
<evidence type="ECO:0000313" key="2">
    <source>
        <dbReference type="EMBL" id="SNT71620.1"/>
    </source>
</evidence>
<feature type="transmembrane region" description="Helical" evidence="1">
    <location>
        <begin position="28"/>
        <end position="49"/>
    </location>
</feature>
<dbReference type="AlphaFoldDB" id="A0A239PN74"/>
<evidence type="ECO:0000313" key="3">
    <source>
        <dbReference type="Proteomes" id="UP000198307"/>
    </source>
</evidence>
<name>A0A239PN74_9RHOB</name>
<accession>A0A239PN74</accession>
<dbReference type="EMBL" id="FZQB01000002">
    <property type="protein sequence ID" value="SNT71620.1"/>
    <property type="molecule type" value="Genomic_DNA"/>
</dbReference>
<evidence type="ECO:0000256" key="1">
    <source>
        <dbReference type="SAM" id="Phobius"/>
    </source>
</evidence>
<keyword evidence="3" id="KW-1185">Reference proteome</keyword>
<keyword evidence="1" id="KW-0472">Membrane</keyword>
<dbReference type="Proteomes" id="UP000198307">
    <property type="component" value="Unassembled WGS sequence"/>
</dbReference>
<organism evidence="2 3">
    <name type="scientific">Paracoccus seriniphilus</name>
    <dbReference type="NCBI Taxonomy" id="184748"/>
    <lineage>
        <taxon>Bacteria</taxon>
        <taxon>Pseudomonadati</taxon>
        <taxon>Pseudomonadota</taxon>
        <taxon>Alphaproteobacteria</taxon>
        <taxon>Rhodobacterales</taxon>
        <taxon>Paracoccaceae</taxon>
        <taxon>Paracoccus</taxon>
    </lineage>
</organism>
<sequence length="63" mass="6347">MLSAHMLAQTLGIIGAQGLLALGDAGNAALFIGASILVSISFAPILLSVQPTSWQSPDRAPAC</sequence>
<proteinExistence type="predicted"/>